<evidence type="ECO:0000313" key="2">
    <source>
        <dbReference type="EMBL" id="GJS64640.1"/>
    </source>
</evidence>
<feature type="non-terminal residue" evidence="2">
    <location>
        <position position="107"/>
    </location>
</feature>
<reference evidence="2" key="2">
    <citation type="submission" date="2022-01" db="EMBL/GenBank/DDBJ databases">
        <authorList>
            <person name="Yamashiro T."/>
            <person name="Shiraishi A."/>
            <person name="Satake H."/>
            <person name="Nakayama K."/>
        </authorList>
    </citation>
    <scope>NUCLEOTIDE SEQUENCE</scope>
</reference>
<proteinExistence type="predicted"/>
<accession>A0ABQ4XHY5</accession>
<gene>
    <name evidence="2" type="ORF">Tco_0679204</name>
</gene>
<dbReference type="EMBL" id="BQNB010009519">
    <property type="protein sequence ID" value="GJS64640.1"/>
    <property type="molecule type" value="Genomic_DNA"/>
</dbReference>
<organism evidence="2 3">
    <name type="scientific">Tanacetum coccineum</name>
    <dbReference type="NCBI Taxonomy" id="301880"/>
    <lineage>
        <taxon>Eukaryota</taxon>
        <taxon>Viridiplantae</taxon>
        <taxon>Streptophyta</taxon>
        <taxon>Embryophyta</taxon>
        <taxon>Tracheophyta</taxon>
        <taxon>Spermatophyta</taxon>
        <taxon>Magnoliopsida</taxon>
        <taxon>eudicotyledons</taxon>
        <taxon>Gunneridae</taxon>
        <taxon>Pentapetalae</taxon>
        <taxon>asterids</taxon>
        <taxon>campanulids</taxon>
        <taxon>Asterales</taxon>
        <taxon>Asteraceae</taxon>
        <taxon>Asteroideae</taxon>
        <taxon>Anthemideae</taxon>
        <taxon>Anthemidinae</taxon>
        <taxon>Tanacetum</taxon>
    </lineage>
</organism>
<evidence type="ECO:0000256" key="1">
    <source>
        <dbReference type="SAM" id="MobiDB-lite"/>
    </source>
</evidence>
<feature type="region of interest" description="Disordered" evidence="1">
    <location>
        <begin position="58"/>
        <end position="84"/>
    </location>
</feature>
<evidence type="ECO:0000313" key="3">
    <source>
        <dbReference type="Proteomes" id="UP001151760"/>
    </source>
</evidence>
<name>A0ABQ4XHY5_9ASTR</name>
<evidence type="ECO:0008006" key="4">
    <source>
        <dbReference type="Google" id="ProtNLM"/>
    </source>
</evidence>
<reference evidence="2" key="1">
    <citation type="journal article" date="2022" name="Int. J. Mol. Sci.">
        <title>Draft Genome of Tanacetum Coccineum: Genomic Comparison of Closely Related Tanacetum-Family Plants.</title>
        <authorList>
            <person name="Yamashiro T."/>
            <person name="Shiraishi A."/>
            <person name="Nakayama K."/>
            <person name="Satake H."/>
        </authorList>
    </citation>
    <scope>NUCLEOTIDE SEQUENCE</scope>
</reference>
<dbReference type="Proteomes" id="UP001151760">
    <property type="component" value="Unassembled WGS sequence"/>
</dbReference>
<protein>
    <recommendedName>
        <fullName evidence="4">Reverse transcriptase domain-containing protein</fullName>
    </recommendedName>
</protein>
<sequence>MVLEEEDQIERNVRGLPDDIQRNGISAEPTRLQDAIRLANSLMDQKLKGYTIWSAENKRKFKSNQRDNRAQQPPFKRQNVGGSNVAKAYTTGGNKGRVYVGPHPLCN</sequence>
<keyword evidence="3" id="KW-1185">Reference proteome</keyword>
<comment type="caution">
    <text evidence="2">The sequence shown here is derived from an EMBL/GenBank/DDBJ whole genome shotgun (WGS) entry which is preliminary data.</text>
</comment>